<dbReference type="Gene3D" id="1.25.40.20">
    <property type="entry name" value="Ankyrin repeat-containing domain"/>
    <property type="match status" value="1"/>
</dbReference>
<accession>A0A481YMI1</accession>
<evidence type="ECO:0000313" key="1">
    <source>
        <dbReference type="EMBL" id="QBK84549.1"/>
    </source>
</evidence>
<proteinExistence type="predicted"/>
<organism evidence="1">
    <name type="scientific">Pithovirus LCDPAC01</name>
    <dbReference type="NCBI Taxonomy" id="2506600"/>
    <lineage>
        <taxon>Viruses</taxon>
        <taxon>Pithoviruses</taxon>
    </lineage>
</organism>
<dbReference type="EMBL" id="MK500279">
    <property type="protein sequence ID" value="QBK84549.1"/>
    <property type="molecule type" value="Genomic_DNA"/>
</dbReference>
<evidence type="ECO:0008006" key="2">
    <source>
        <dbReference type="Google" id="ProtNLM"/>
    </source>
</evidence>
<reference evidence="1" key="1">
    <citation type="journal article" date="2019" name="MBio">
        <title>Virus Genomes from Deep Sea Sediments Expand the Ocean Megavirome and Support Independent Origins of Viral Gigantism.</title>
        <authorList>
            <person name="Backstrom D."/>
            <person name="Yutin N."/>
            <person name="Jorgensen S.L."/>
            <person name="Dharamshi J."/>
            <person name="Homa F."/>
            <person name="Zaremba-Niedwiedzka K."/>
            <person name="Spang A."/>
            <person name="Wolf Y.I."/>
            <person name="Koonin E.V."/>
            <person name="Ettema T.J."/>
        </authorList>
    </citation>
    <scope>NUCLEOTIDE SEQUENCE</scope>
</reference>
<gene>
    <name evidence="1" type="ORF">LCDPAC01_00300</name>
</gene>
<name>A0A481YMI1_9VIRU</name>
<sequence length="61" mass="6888">MKYNIPIPTGEMTRVAVEHCRTDIVRLFIEHGVSVNKGLIYLAMEKGNKEIATLLSQKNES</sequence>
<dbReference type="InterPro" id="IPR036770">
    <property type="entry name" value="Ankyrin_rpt-contain_sf"/>
</dbReference>
<dbReference type="SUPFAM" id="SSF48403">
    <property type="entry name" value="Ankyrin repeat"/>
    <property type="match status" value="1"/>
</dbReference>
<protein>
    <recommendedName>
        <fullName evidence="2">Ankyrin repeat protein</fullName>
    </recommendedName>
</protein>